<evidence type="ECO:0000313" key="8">
    <source>
        <dbReference type="EMBL" id="SKB65696.1"/>
    </source>
</evidence>
<dbReference type="Gene3D" id="1.10.260.40">
    <property type="entry name" value="lambda repressor-like DNA-binding domains"/>
    <property type="match status" value="1"/>
</dbReference>
<keyword evidence="4 6" id="KW-0802">TPR repeat</keyword>
<dbReference type="CDD" id="cd00093">
    <property type="entry name" value="HTH_XRE"/>
    <property type="match status" value="1"/>
</dbReference>
<dbReference type="Proteomes" id="UP000243406">
    <property type="component" value="Unassembled WGS sequence"/>
</dbReference>
<dbReference type="InterPro" id="IPR019734">
    <property type="entry name" value="TPR_rpt"/>
</dbReference>
<dbReference type="PROSITE" id="PS50005">
    <property type="entry name" value="TPR"/>
    <property type="match status" value="1"/>
</dbReference>
<keyword evidence="2" id="KW-0963">Cytoplasm</keyword>
<protein>
    <submittedName>
        <fullName evidence="8">Tetratricopeptide repeat-containing protein</fullName>
    </submittedName>
</protein>
<dbReference type="InterPro" id="IPR001387">
    <property type="entry name" value="Cro/C1-type_HTH"/>
</dbReference>
<evidence type="ECO:0000259" key="7">
    <source>
        <dbReference type="PROSITE" id="PS50943"/>
    </source>
</evidence>
<dbReference type="Gene3D" id="1.25.40.10">
    <property type="entry name" value="Tetratricopeptide repeat domain"/>
    <property type="match status" value="2"/>
</dbReference>
<dbReference type="InterPro" id="IPR051476">
    <property type="entry name" value="Bac_ResReg_Asp_Phosphatase"/>
</dbReference>
<evidence type="ECO:0000256" key="6">
    <source>
        <dbReference type="PROSITE-ProRule" id="PRU00339"/>
    </source>
</evidence>
<sequence>MEILSLGQKIKKLRKEKNLTLKELAGNRITAAQISHIERDKSYPSQDLLEYFSEKLETPIDYFLESKEAQAKKIASSIILKSEVLFKTEKYQEAKRELSKILNLCTSYDISHECAKANFIYGLVYLVEKEYKKATSMMEKALVLYIKNEDPKGIIKSYLELGKLYILEDFYVPATNMLHQAEAMIPELEIGDIDLEKSIYINLSYAYMKNNQNKEAIEYAHKADTIAEKVGDLHNRGNGFFIMGNSYLQNFQYDNAQKYFHMAIKCFEKENKTSEKAKSQMLLAKVYLNLKSYSSAKEHIEEAYILKRQFKDTQYIEILMLYCELLCKEENFEGALEYIREALYLSSKDQNRKMEPLVMRKYANLLYQAGDIDEATESLNKCAEMLKKSGNKKELANTYFDIAKIYQGRCRDQEIGFYSKGIDLFREIGLIEN</sequence>
<dbReference type="InterPro" id="IPR011990">
    <property type="entry name" value="TPR-like_helical_dom_sf"/>
</dbReference>
<evidence type="ECO:0000256" key="3">
    <source>
        <dbReference type="ARBA" id="ARBA00022737"/>
    </source>
</evidence>
<dbReference type="SMART" id="SM00530">
    <property type="entry name" value="HTH_XRE"/>
    <property type="match status" value="1"/>
</dbReference>
<reference evidence="9" key="1">
    <citation type="submission" date="2017-02" db="EMBL/GenBank/DDBJ databases">
        <authorList>
            <person name="Varghese N."/>
            <person name="Submissions S."/>
        </authorList>
    </citation>
    <scope>NUCLEOTIDE SEQUENCE [LARGE SCALE GENOMIC DNA]</scope>
    <source>
        <strain evidence="9">ATCC 35199</strain>
    </source>
</reference>
<accession>A0A1T5D279</accession>
<dbReference type="AlphaFoldDB" id="A0A1T5D279"/>
<keyword evidence="9" id="KW-1185">Reference proteome</keyword>
<comment type="similarity">
    <text evidence="5">Belongs to the Rap family.</text>
</comment>
<name>A0A1T5D279_9FIRM</name>
<dbReference type="InterPro" id="IPR010982">
    <property type="entry name" value="Lambda_DNA-bd_dom_sf"/>
</dbReference>
<dbReference type="PANTHER" id="PTHR46630:SF1">
    <property type="entry name" value="TETRATRICOPEPTIDE REPEAT PROTEIN 29"/>
    <property type="match status" value="1"/>
</dbReference>
<proteinExistence type="inferred from homology"/>
<dbReference type="Pfam" id="PF12844">
    <property type="entry name" value="HTH_19"/>
    <property type="match status" value="1"/>
</dbReference>
<dbReference type="OrthoDB" id="2986817at2"/>
<evidence type="ECO:0000256" key="5">
    <source>
        <dbReference type="ARBA" id="ARBA00038253"/>
    </source>
</evidence>
<dbReference type="RefSeq" id="WP_013362783.1">
    <property type="nucleotide sequence ID" value="NZ_CP154629.1"/>
</dbReference>
<dbReference type="SUPFAM" id="SSF48452">
    <property type="entry name" value="TPR-like"/>
    <property type="match status" value="3"/>
</dbReference>
<comment type="subcellular location">
    <subcellularLocation>
        <location evidence="1">Cytoplasm</location>
    </subcellularLocation>
</comment>
<dbReference type="GO" id="GO:0005737">
    <property type="term" value="C:cytoplasm"/>
    <property type="evidence" value="ECO:0007669"/>
    <property type="project" value="UniProtKB-SubCell"/>
</dbReference>
<dbReference type="SUPFAM" id="SSF47413">
    <property type="entry name" value="lambda repressor-like DNA-binding domains"/>
    <property type="match status" value="1"/>
</dbReference>
<keyword evidence="3" id="KW-0677">Repeat</keyword>
<feature type="domain" description="HTH cro/C1-type" evidence="7">
    <location>
        <begin position="10"/>
        <end position="63"/>
    </location>
</feature>
<dbReference type="PROSITE" id="PS50943">
    <property type="entry name" value="HTH_CROC1"/>
    <property type="match status" value="1"/>
</dbReference>
<gene>
    <name evidence="8" type="ORF">SAMN02745120_2550</name>
</gene>
<organism evidence="8 9">
    <name type="scientific">Acetoanaerobium noterae</name>
    <dbReference type="NCBI Taxonomy" id="745369"/>
    <lineage>
        <taxon>Bacteria</taxon>
        <taxon>Bacillati</taxon>
        <taxon>Bacillota</taxon>
        <taxon>Clostridia</taxon>
        <taxon>Peptostreptococcales</taxon>
        <taxon>Filifactoraceae</taxon>
        <taxon>Acetoanaerobium</taxon>
    </lineage>
</organism>
<evidence type="ECO:0000256" key="4">
    <source>
        <dbReference type="ARBA" id="ARBA00022803"/>
    </source>
</evidence>
<feature type="repeat" description="TPR" evidence="6">
    <location>
        <begin position="115"/>
        <end position="148"/>
    </location>
</feature>
<dbReference type="SMART" id="SM00028">
    <property type="entry name" value="TPR"/>
    <property type="match status" value="8"/>
</dbReference>
<evidence type="ECO:0000256" key="2">
    <source>
        <dbReference type="ARBA" id="ARBA00022490"/>
    </source>
</evidence>
<evidence type="ECO:0000256" key="1">
    <source>
        <dbReference type="ARBA" id="ARBA00004496"/>
    </source>
</evidence>
<evidence type="ECO:0000313" key="9">
    <source>
        <dbReference type="Proteomes" id="UP000243406"/>
    </source>
</evidence>
<dbReference type="Pfam" id="PF13181">
    <property type="entry name" value="TPR_8"/>
    <property type="match status" value="2"/>
</dbReference>
<dbReference type="PANTHER" id="PTHR46630">
    <property type="entry name" value="TETRATRICOPEPTIDE REPEAT PROTEIN 29"/>
    <property type="match status" value="1"/>
</dbReference>
<dbReference type="GO" id="GO:0003677">
    <property type="term" value="F:DNA binding"/>
    <property type="evidence" value="ECO:0007669"/>
    <property type="project" value="InterPro"/>
</dbReference>
<dbReference type="EMBL" id="FUYN01000006">
    <property type="protein sequence ID" value="SKB65696.1"/>
    <property type="molecule type" value="Genomic_DNA"/>
</dbReference>